<feature type="region of interest" description="Disordered" evidence="1">
    <location>
        <begin position="63"/>
        <end position="147"/>
    </location>
</feature>
<proteinExistence type="predicted"/>
<feature type="compositionally biased region" description="Basic residues" evidence="1">
    <location>
        <begin position="104"/>
        <end position="116"/>
    </location>
</feature>
<sequence length="147" mass="17349">MIEDDEKDDLFCFLIYFLSLIYKRCQKKTIHIIHVYSQTQPLCDIYALRFDTFCIYASLKTKEGEGRTAQKKAKRKKKRHTERTEGNGKREGQKRQTRNPKNNRTARRKRKKKARQRKPDDETQTAQAEPQGAPTGAPLNEKYKGHY</sequence>
<accession>A0ABQ8Y893</accession>
<reference evidence="2" key="1">
    <citation type="submission" date="2022-08" db="EMBL/GenBank/DDBJ databases">
        <title>Novel sulfate-reducing endosymbionts in the free-living metamonad Anaeramoeba.</title>
        <authorList>
            <person name="Jerlstrom-Hultqvist J."/>
            <person name="Cepicka I."/>
            <person name="Gallot-Lavallee L."/>
            <person name="Salas-Leiva D."/>
            <person name="Curtis B.A."/>
            <person name="Zahonova K."/>
            <person name="Pipaliya S."/>
            <person name="Dacks J."/>
            <person name="Roger A.J."/>
        </authorList>
    </citation>
    <scope>NUCLEOTIDE SEQUENCE</scope>
    <source>
        <strain evidence="2">Schooner1</strain>
    </source>
</reference>
<comment type="caution">
    <text evidence="2">The sequence shown here is derived from an EMBL/GenBank/DDBJ whole genome shotgun (WGS) entry which is preliminary data.</text>
</comment>
<evidence type="ECO:0000256" key="1">
    <source>
        <dbReference type="SAM" id="MobiDB-lite"/>
    </source>
</evidence>
<gene>
    <name evidence="2" type="ORF">M0813_24235</name>
</gene>
<organism evidence="2 3">
    <name type="scientific">Anaeramoeba flamelloides</name>
    <dbReference type="NCBI Taxonomy" id="1746091"/>
    <lineage>
        <taxon>Eukaryota</taxon>
        <taxon>Metamonada</taxon>
        <taxon>Anaeramoebidae</taxon>
        <taxon>Anaeramoeba</taxon>
    </lineage>
</organism>
<dbReference type="Proteomes" id="UP001150062">
    <property type="component" value="Unassembled WGS sequence"/>
</dbReference>
<dbReference type="EMBL" id="JAOAOG010000206">
    <property type="protein sequence ID" value="KAJ6240377.1"/>
    <property type="molecule type" value="Genomic_DNA"/>
</dbReference>
<evidence type="ECO:0000313" key="2">
    <source>
        <dbReference type="EMBL" id="KAJ6240377.1"/>
    </source>
</evidence>
<name>A0ABQ8Y893_9EUKA</name>
<evidence type="ECO:0000313" key="3">
    <source>
        <dbReference type="Proteomes" id="UP001150062"/>
    </source>
</evidence>
<keyword evidence="3" id="KW-1185">Reference proteome</keyword>
<protein>
    <submittedName>
        <fullName evidence="2">Uncharacterized protein</fullName>
    </submittedName>
</protein>
<feature type="compositionally biased region" description="Basic residues" evidence="1">
    <location>
        <begin position="69"/>
        <end position="81"/>
    </location>
</feature>
<feature type="compositionally biased region" description="Basic and acidic residues" evidence="1">
    <location>
        <begin position="82"/>
        <end position="94"/>
    </location>
</feature>